<dbReference type="InterPro" id="IPR011600">
    <property type="entry name" value="Pept_C14_caspase"/>
</dbReference>
<dbReference type="OrthoDB" id="6114029at2759"/>
<feature type="compositionally biased region" description="Polar residues" evidence="3">
    <location>
        <begin position="14"/>
        <end position="31"/>
    </location>
</feature>
<dbReference type="PANTHER" id="PTHR22576">
    <property type="entry name" value="MUCOSA ASSOCIATED LYMPHOID TISSUE LYMPHOMA TRANSLOCATION PROTEIN 1/PARACASPASE"/>
    <property type="match status" value="1"/>
</dbReference>
<dbReference type="InterPro" id="IPR001309">
    <property type="entry name" value="Pept_C14_p20"/>
</dbReference>
<accession>A0A9N9TJ26</accession>
<organism evidence="6 7">
    <name type="scientific">Phyllotreta striolata</name>
    <name type="common">Striped flea beetle</name>
    <name type="synonym">Crioceris striolata</name>
    <dbReference type="NCBI Taxonomy" id="444603"/>
    <lineage>
        <taxon>Eukaryota</taxon>
        <taxon>Metazoa</taxon>
        <taxon>Ecdysozoa</taxon>
        <taxon>Arthropoda</taxon>
        <taxon>Hexapoda</taxon>
        <taxon>Insecta</taxon>
        <taxon>Pterygota</taxon>
        <taxon>Neoptera</taxon>
        <taxon>Endopterygota</taxon>
        <taxon>Coleoptera</taxon>
        <taxon>Polyphaga</taxon>
        <taxon>Cucujiformia</taxon>
        <taxon>Chrysomeloidea</taxon>
        <taxon>Chrysomelidae</taxon>
        <taxon>Galerucinae</taxon>
        <taxon>Alticini</taxon>
        <taxon>Phyllotreta</taxon>
    </lineage>
</organism>
<dbReference type="PANTHER" id="PTHR22576:SF41">
    <property type="entry name" value="CASPASE 14, APOPTOSIS-RELATED CYSTEINE PEPTIDASE"/>
    <property type="match status" value="1"/>
</dbReference>
<dbReference type="Pfam" id="PF00656">
    <property type="entry name" value="Peptidase_C14"/>
    <property type="match status" value="1"/>
</dbReference>
<feature type="region of interest" description="Disordered" evidence="3">
    <location>
        <begin position="1"/>
        <end position="34"/>
    </location>
</feature>
<dbReference type="AlphaFoldDB" id="A0A9N9TJ26"/>
<dbReference type="EMBL" id="OU900094">
    <property type="protein sequence ID" value="CAG9854779.1"/>
    <property type="molecule type" value="Genomic_DNA"/>
</dbReference>
<reference evidence="6" key="1">
    <citation type="submission" date="2022-01" db="EMBL/GenBank/DDBJ databases">
        <authorList>
            <person name="King R."/>
        </authorList>
    </citation>
    <scope>NUCLEOTIDE SEQUENCE</scope>
</reference>
<dbReference type="SUPFAM" id="SSF52129">
    <property type="entry name" value="Caspase-like"/>
    <property type="match status" value="1"/>
</dbReference>
<name>A0A9N9TJ26_PHYSR</name>
<evidence type="ECO:0008006" key="8">
    <source>
        <dbReference type="Google" id="ProtNLM"/>
    </source>
</evidence>
<evidence type="ECO:0000313" key="7">
    <source>
        <dbReference type="Proteomes" id="UP001153712"/>
    </source>
</evidence>
<dbReference type="PROSITE" id="PS50208">
    <property type="entry name" value="CASPASE_P20"/>
    <property type="match status" value="1"/>
</dbReference>
<dbReference type="InterPro" id="IPR052039">
    <property type="entry name" value="Caspase-related_regulators"/>
</dbReference>
<protein>
    <recommendedName>
        <fullName evidence="8">Caspase-3</fullName>
    </recommendedName>
</protein>
<comment type="similarity">
    <text evidence="1 2">Belongs to the peptidase C14A family.</text>
</comment>
<dbReference type="SMART" id="SM00115">
    <property type="entry name" value="CASc"/>
    <property type="match status" value="1"/>
</dbReference>
<sequence>MSTVESDVVRLPRTAQSPSPRTNPSESSNNADEGVQRMYQQVRALRATPTKKFVERQRYRTGRLEYPRDGGKDPGLVYIFNHENFDDYNVDSRDGSSWDVEELALCLQRLGYNITKENNVLSDLTSAQVRTKIKEIAESDLSQYNSLIIFVLTHGNKSNTLRTKDGEIYAIEFWNKIGENPTLADKPKMFVFQACKGDGYSTTGSEEIPKSLKSSSKIVPTETFSTNYLKPHTLTVYATIEGNVSFRDTRRGTWFIQELCKNFSAYGRRDDVLSLLIRTTKCVCWNYAKGNKKQMPFFVSTLRKKFYLNTNRDRDALMRIAESNEKILKNLEEIKKGLLAVLDERKK</sequence>
<dbReference type="PROSITE" id="PS50207">
    <property type="entry name" value="CASPASE_P10"/>
    <property type="match status" value="1"/>
</dbReference>
<dbReference type="Proteomes" id="UP001153712">
    <property type="component" value="Chromosome 1"/>
</dbReference>
<gene>
    <name evidence="6" type="ORF">PHYEVI_LOCUS1239</name>
</gene>
<dbReference type="GO" id="GO:0004197">
    <property type="term" value="F:cysteine-type endopeptidase activity"/>
    <property type="evidence" value="ECO:0007669"/>
    <property type="project" value="InterPro"/>
</dbReference>
<dbReference type="InterPro" id="IPR029030">
    <property type="entry name" value="Caspase-like_dom_sf"/>
</dbReference>
<dbReference type="PRINTS" id="PR00376">
    <property type="entry name" value="IL1BCENZYME"/>
</dbReference>
<feature type="domain" description="Caspase family p20" evidence="5">
    <location>
        <begin position="73"/>
        <end position="199"/>
    </location>
</feature>
<dbReference type="InterPro" id="IPR015917">
    <property type="entry name" value="Pept_C14A"/>
</dbReference>
<dbReference type="GO" id="GO:0006508">
    <property type="term" value="P:proteolysis"/>
    <property type="evidence" value="ECO:0007669"/>
    <property type="project" value="InterPro"/>
</dbReference>
<evidence type="ECO:0000256" key="1">
    <source>
        <dbReference type="ARBA" id="ARBA00010134"/>
    </source>
</evidence>
<evidence type="ECO:0000259" key="5">
    <source>
        <dbReference type="PROSITE" id="PS50208"/>
    </source>
</evidence>
<evidence type="ECO:0000313" key="6">
    <source>
        <dbReference type="EMBL" id="CAG9854779.1"/>
    </source>
</evidence>
<evidence type="ECO:0000256" key="2">
    <source>
        <dbReference type="RuleBase" id="RU003971"/>
    </source>
</evidence>
<proteinExistence type="inferred from homology"/>
<evidence type="ECO:0000259" key="4">
    <source>
        <dbReference type="PROSITE" id="PS50207"/>
    </source>
</evidence>
<evidence type="ECO:0000256" key="3">
    <source>
        <dbReference type="SAM" id="MobiDB-lite"/>
    </source>
</evidence>
<dbReference type="Gene3D" id="3.40.50.1460">
    <property type="match status" value="1"/>
</dbReference>
<keyword evidence="7" id="KW-1185">Reference proteome</keyword>
<feature type="domain" description="Caspase family p10" evidence="4">
    <location>
        <begin position="230"/>
        <end position="310"/>
    </location>
</feature>
<dbReference type="InterPro" id="IPR002138">
    <property type="entry name" value="Pept_C14_p10"/>
</dbReference>